<dbReference type="InterPro" id="IPR011989">
    <property type="entry name" value="ARM-like"/>
</dbReference>
<reference evidence="1 2" key="1">
    <citation type="submission" date="2021-07" db="EMBL/GenBank/DDBJ databases">
        <authorList>
            <consortium name="Genoscope - CEA"/>
            <person name="William W."/>
        </authorList>
    </citation>
    <scope>NUCLEOTIDE SEQUENCE [LARGE SCALE GENOMIC DNA]</scope>
</reference>
<sequence>MIQTAVLATGLGFSRVFIHLASSDDSETRETALRVFLELSKNNGSGCSSIEKGDEKLRQLLEELKILKRLKKRDSSTLVDVLWSVCYNEHSSFREKGLLVSW</sequence>
<gene>
    <name evidence="1" type="ORF">BRAPAZ1V2_A03P36140.2</name>
</gene>
<dbReference type="SMR" id="A0A8D9GKC2"/>
<dbReference type="AlphaFoldDB" id="A0A8D9GKC2"/>
<evidence type="ECO:0000313" key="2">
    <source>
        <dbReference type="Proteomes" id="UP000694005"/>
    </source>
</evidence>
<dbReference type="EMBL" id="LS974619">
    <property type="protein sequence ID" value="CAG7882271.1"/>
    <property type="molecule type" value="Genomic_DNA"/>
</dbReference>
<organism evidence="1 2">
    <name type="scientific">Brassica campestris</name>
    <name type="common">Field mustard</name>
    <dbReference type="NCBI Taxonomy" id="3711"/>
    <lineage>
        <taxon>Eukaryota</taxon>
        <taxon>Viridiplantae</taxon>
        <taxon>Streptophyta</taxon>
        <taxon>Embryophyta</taxon>
        <taxon>Tracheophyta</taxon>
        <taxon>Spermatophyta</taxon>
        <taxon>Magnoliopsida</taxon>
        <taxon>eudicotyledons</taxon>
        <taxon>Gunneridae</taxon>
        <taxon>Pentapetalae</taxon>
        <taxon>rosids</taxon>
        <taxon>malvids</taxon>
        <taxon>Brassicales</taxon>
        <taxon>Brassicaceae</taxon>
        <taxon>Brassiceae</taxon>
        <taxon>Brassica</taxon>
    </lineage>
</organism>
<dbReference type="Proteomes" id="UP000694005">
    <property type="component" value="Chromosome A03"/>
</dbReference>
<dbReference type="Gramene" id="A03p36140.2_BraZ1">
    <property type="protein sequence ID" value="A03p36140.2_BraZ1.CDS.1"/>
    <property type="gene ID" value="A03g36140.2_BraZ1"/>
</dbReference>
<accession>A0A8D9GKC2</accession>
<protein>
    <submittedName>
        <fullName evidence="1">Uncharacterized protein</fullName>
    </submittedName>
</protein>
<dbReference type="Gene3D" id="1.25.10.10">
    <property type="entry name" value="Leucine-rich Repeat Variant"/>
    <property type="match status" value="1"/>
</dbReference>
<evidence type="ECO:0000313" key="1">
    <source>
        <dbReference type="EMBL" id="CAG7882271.1"/>
    </source>
</evidence>
<name>A0A8D9GKC2_BRACM</name>
<proteinExistence type="predicted"/>